<comment type="caution">
    <text evidence="2">The sequence shown here is derived from an EMBL/GenBank/DDBJ whole genome shotgun (WGS) entry which is preliminary data.</text>
</comment>
<feature type="transmembrane region" description="Helical" evidence="1">
    <location>
        <begin position="194"/>
        <end position="214"/>
    </location>
</feature>
<reference evidence="2 3" key="1">
    <citation type="submission" date="2017-02" db="EMBL/GenBank/DDBJ databases">
        <title>Arcobacter caeni sp. nov, a new Arcobacter species isolated from reclaimed water.</title>
        <authorList>
            <person name="Figueras M.J."/>
            <person name="Perez-Cataluna A."/>
            <person name="Salas-Masso N."/>
        </authorList>
    </citation>
    <scope>NUCLEOTIDE SEQUENCE [LARGE SCALE GENOMIC DNA]</scope>
    <source>
        <strain evidence="2 3">RW17-10</strain>
    </source>
</reference>
<name>A0A363D470_9BACT</name>
<feature type="transmembrane region" description="Helical" evidence="1">
    <location>
        <begin position="12"/>
        <end position="33"/>
    </location>
</feature>
<evidence type="ECO:0000256" key="1">
    <source>
        <dbReference type="SAM" id="Phobius"/>
    </source>
</evidence>
<keyword evidence="1" id="KW-0472">Membrane</keyword>
<sequence>MHKTIWFKIHMILGLTAGFVLLVVGVTGAILSFEKEITKFINKDSYEVFVPNEAKLSTKELLEKLQEKLPEAKINSLSFSSDVNSSVIINVAGKGEGKEAKRGKSYYINPYTAEILPEIKGKAFFSLILDLHRRLMLGEVGKQVVAISTISLIILSLSGLYIYWGRVRRAFFRSLTFSFNHHGRAFLSTMHSSIGMWVLPFYLLASLTGLYWSYEWYNATLYKIAGVEKPQRNMPLQMQKGSTEPNFDDYQKAVELFNVLIQKEYSDANIRFPQKGSVYSFSYLDVDSAHYRARNTLELDINSNQIVKHERYEDKPLNEQLMKSILPLHTGEYFGIIGQIGMFLASFFMLLFTVTGVMLYLKRHKKRKKREIKE</sequence>
<gene>
    <name evidence="2" type="ORF">B0174_02205</name>
</gene>
<dbReference type="Pfam" id="PF03929">
    <property type="entry name" value="PepSY_TM"/>
    <property type="match status" value="1"/>
</dbReference>
<dbReference type="OrthoDB" id="9816402at2"/>
<feature type="transmembrane region" description="Helical" evidence="1">
    <location>
        <begin position="144"/>
        <end position="164"/>
    </location>
</feature>
<proteinExistence type="predicted"/>
<keyword evidence="1" id="KW-0812">Transmembrane</keyword>
<accession>A0A363D470</accession>
<feature type="transmembrane region" description="Helical" evidence="1">
    <location>
        <begin position="336"/>
        <end position="361"/>
    </location>
</feature>
<keyword evidence="1" id="KW-1133">Transmembrane helix</keyword>
<dbReference type="RefSeq" id="WP_108558007.1">
    <property type="nucleotide sequence ID" value="NZ_MUXE01000002.1"/>
</dbReference>
<dbReference type="Proteomes" id="UP000251135">
    <property type="component" value="Unassembled WGS sequence"/>
</dbReference>
<organism evidence="2 3">
    <name type="scientific">Arcobacter caeni</name>
    <dbReference type="NCBI Taxonomy" id="1912877"/>
    <lineage>
        <taxon>Bacteria</taxon>
        <taxon>Pseudomonadati</taxon>
        <taxon>Campylobacterota</taxon>
        <taxon>Epsilonproteobacteria</taxon>
        <taxon>Campylobacterales</taxon>
        <taxon>Arcobacteraceae</taxon>
        <taxon>Arcobacter</taxon>
    </lineage>
</organism>
<dbReference type="AlphaFoldDB" id="A0A363D470"/>
<dbReference type="EMBL" id="MUXE01000002">
    <property type="protein sequence ID" value="PUE66099.1"/>
    <property type="molecule type" value="Genomic_DNA"/>
</dbReference>
<dbReference type="InterPro" id="IPR005625">
    <property type="entry name" value="PepSY-ass_TM"/>
</dbReference>
<keyword evidence="3" id="KW-1185">Reference proteome</keyword>
<evidence type="ECO:0000313" key="2">
    <source>
        <dbReference type="EMBL" id="PUE66099.1"/>
    </source>
</evidence>
<dbReference type="PANTHER" id="PTHR34219:SF3">
    <property type="entry name" value="BLL7967 PROTEIN"/>
    <property type="match status" value="1"/>
</dbReference>
<protein>
    <submittedName>
        <fullName evidence="2">Sulfite reductase</fullName>
    </submittedName>
</protein>
<evidence type="ECO:0000313" key="3">
    <source>
        <dbReference type="Proteomes" id="UP000251135"/>
    </source>
</evidence>
<dbReference type="PANTHER" id="PTHR34219">
    <property type="entry name" value="IRON-REGULATED INNER MEMBRANE PROTEIN-RELATED"/>
    <property type="match status" value="1"/>
</dbReference>